<evidence type="ECO:0000313" key="1">
    <source>
        <dbReference type="EMBL" id="SUC20616.1"/>
    </source>
</evidence>
<proteinExistence type="predicted"/>
<organism evidence="1 2">
    <name type="scientific">Proteus mirabilis</name>
    <dbReference type="NCBI Taxonomy" id="584"/>
    <lineage>
        <taxon>Bacteria</taxon>
        <taxon>Pseudomonadati</taxon>
        <taxon>Pseudomonadota</taxon>
        <taxon>Gammaproteobacteria</taxon>
        <taxon>Enterobacterales</taxon>
        <taxon>Morganellaceae</taxon>
        <taxon>Proteus</taxon>
    </lineage>
</organism>
<evidence type="ECO:0000313" key="2">
    <source>
        <dbReference type="Proteomes" id="UP000254191"/>
    </source>
</evidence>
<protein>
    <submittedName>
        <fullName evidence="1">Bifunctional glutathionylspermidine amidase/glutathionylspermidine synthetase</fullName>
    </submittedName>
</protein>
<dbReference type="Proteomes" id="UP000254191">
    <property type="component" value="Unassembled WGS sequence"/>
</dbReference>
<accession>A0A379FJ13</accession>
<dbReference type="EMBL" id="UGTS01000004">
    <property type="protein sequence ID" value="SUC20616.1"/>
    <property type="molecule type" value="Genomic_DNA"/>
</dbReference>
<dbReference type="AlphaFoldDB" id="A0A379FJ13"/>
<reference evidence="1 2" key="1">
    <citation type="submission" date="2018-06" db="EMBL/GenBank/DDBJ databases">
        <authorList>
            <consortium name="Pathogen Informatics"/>
            <person name="Doyle S."/>
        </authorList>
    </citation>
    <scope>NUCLEOTIDE SEQUENCE [LARGE SCALE GENOMIC DNA]</scope>
    <source>
        <strain evidence="1 2">NCTC11938</strain>
    </source>
</reference>
<sequence length="48" mass="5261">MQLSLLLGAVVSNIGLVDHQENVLGETSGQFEHQENIYQGVMVFTKSV</sequence>
<gene>
    <name evidence="1" type="primary">gsp_1</name>
    <name evidence="1" type="ORF">NCTC11938_01891</name>
</gene>
<name>A0A379FJ13_PROMI</name>